<dbReference type="RefSeq" id="WP_200591122.1">
    <property type="nucleotide sequence ID" value="NZ_JAEPBG010000002.1"/>
</dbReference>
<dbReference type="InterPro" id="IPR006311">
    <property type="entry name" value="TAT_signal"/>
</dbReference>
<dbReference type="EMBL" id="JAEPBG010000002">
    <property type="protein sequence ID" value="MBK4734370.1"/>
    <property type="molecule type" value="Genomic_DNA"/>
</dbReference>
<gene>
    <name evidence="3" type="ORF">JJB74_07125</name>
</gene>
<evidence type="ECO:0000313" key="4">
    <source>
        <dbReference type="Proteomes" id="UP000622890"/>
    </source>
</evidence>
<dbReference type="PROSITE" id="PS51318">
    <property type="entry name" value="TAT"/>
    <property type="match status" value="1"/>
</dbReference>
<dbReference type="Gene3D" id="1.10.1280.10">
    <property type="entry name" value="Di-copper center containing domain from catechol oxidase"/>
    <property type="match status" value="2"/>
</dbReference>
<dbReference type="InterPro" id="IPR002227">
    <property type="entry name" value="Tyrosinase_Cu-bd"/>
</dbReference>
<feature type="domain" description="Tyrosinase copper-binding" evidence="2">
    <location>
        <begin position="173"/>
        <end position="231"/>
    </location>
</feature>
<protein>
    <submittedName>
        <fullName evidence="3">Tyrosinase family protein</fullName>
    </submittedName>
</protein>
<comment type="caution">
    <text evidence="3">The sequence shown here is derived from an EMBL/GenBank/DDBJ whole genome shotgun (WGS) entry which is preliminary data.</text>
</comment>
<evidence type="ECO:0000259" key="2">
    <source>
        <dbReference type="Pfam" id="PF00264"/>
    </source>
</evidence>
<sequence>MHLGDTHHGNMQRRRFLKHGGSLVLSPMLLAALPQSALPQSALLQSAVPRQDWNSFSRCEHYASYIEGIARMRAVTDSADPRSWRYWSRLYAQGAPLGRPYFLAWNRVLLSRFERQLQAVTGNAQLALPYWDCFRDPELPPEFTLPANWNALYAPRAGDNVCAALSLAAFAPQIINMQRGLPDAFEVIVESLPHNTAHNLLGHAMAGMSAPDDPIFWLFQANLDRLWTAWMGAAGKRIPPSGNPYWDAAPMKDDAVPIPAQRDGLQYAQASLPNALPAPTPGLTLPKDPIARRLPANTFLFEDGRPGNMNILRLPNAGMRFIDANHLALVSARRIVLADASSTLELPLMTAASALLREMLWPAGATSAYRGARIVCDDLQTLGQGADGGYCYALYLNLPSAIDVASAQQRHLLGTTGAFEIAAARQRMARGLAASARVDFAAGTVLQRVMTRACAGVSLSFCRINAAGPTPSGGVIAIGEVRLELSTVVDV</sequence>
<dbReference type="SUPFAM" id="SSF48056">
    <property type="entry name" value="Di-copper centre-containing domain"/>
    <property type="match status" value="1"/>
</dbReference>
<dbReference type="GO" id="GO:0046872">
    <property type="term" value="F:metal ion binding"/>
    <property type="evidence" value="ECO:0007669"/>
    <property type="project" value="UniProtKB-KW"/>
</dbReference>
<keyword evidence="4" id="KW-1185">Reference proteome</keyword>
<evidence type="ECO:0000256" key="1">
    <source>
        <dbReference type="ARBA" id="ARBA00022723"/>
    </source>
</evidence>
<organism evidence="3 4">
    <name type="scientific">Noviherbaspirillum pedocola</name>
    <dbReference type="NCBI Taxonomy" id="2801341"/>
    <lineage>
        <taxon>Bacteria</taxon>
        <taxon>Pseudomonadati</taxon>
        <taxon>Pseudomonadota</taxon>
        <taxon>Betaproteobacteria</taxon>
        <taxon>Burkholderiales</taxon>
        <taxon>Oxalobacteraceae</taxon>
        <taxon>Noviherbaspirillum</taxon>
    </lineage>
</organism>
<dbReference type="InterPro" id="IPR050316">
    <property type="entry name" value="Tyrosinase/Hemocyanin"/>
</dbReference>
<dbReference type="InterPro" id="IPR008922">
    <property type="entry name" value="Di-copper_centre_dom_sf"/>
</dbReference>
<dbReference type="Proteomes" id="UP000622890">
    <property type="component" value="Unassembled WGS sequence"/>
</dbReference>
<name>A0A934SPS7_9BURK</name>
<proteinExistence type="predicted"/>
<accession>A0A934SPS7</accession>
<keyword evidence="1" id="KW-0479">Metal-binding</keyword>
<feature type="domain" description="Tyrosinase copper-binding" evidence="2">
    <location>
        <begin position="98"/>
        <end position="136"/>
    </location>
</feature>
<dbReference type="AlphaFoldDB" id="A0A934SPS7"/>
<dbReference type="Pfam" id="PF00264">
    <property type="entry name" value="Tyrosinase"/>
    <property type="match status" value="2"/>
</dbReference>
<dbReference type="PANTHER" id="PTHR11474">
    <property type="entry name" value="TYROSINASE FAMILY MEMBER"/>
    <property type="match status" value="1"/>
</dbReference>
<evidence type="ECO:0000313" key="3">
    <source>
        <dbReference type="EMBL" id="MBK4734370.1"/>
    </source>
</evidence>
<reference evidence="3" key="1">
    <citation type="submission" date="2021-01" db="EMBL/GenBank/DDBJ databases">
        <title>Genome sequence of strain Noviherbaspirillum sp. DKR-6.</title>
        <authorList>
            <person name="Chaudhary D.K."/>
        </authorList>
    </citation>
    <scope>NUCLEOTIDE SEQUENCE</scope>
    <source>
        <strain evidence="3">DKR-6</strain>
    </source>
</reference>
<dbReference type="GO" id="GO:0016491">
    <property type="term" value="F:oxidoreductase activity"/>
    <property type="evidence" value="ECO:0007669"/>
    <property type="project" value="InterPro"/>
</dbReference>